<dbReference type="Pfam" id="PF07715">
    <property type="entry name" value="Plug"/>
    <property type="match status" value="1"/>
</dbReference>
<dbReference type="GO" id="GO:0009279">
    <property type="term" value="C:cell outer membrane"/>
    <property type="evidence" value="ECO:0007669"/>
    <property type="project" value="UniProtKB-SubCell"/>
</dbReference>
<name>A0A261S0V3_9BORD</name>
<reference evidence="16" key="1">
    <citation type="submission" date="2017-05" db="EMBL/GenBank/DDBJ databases">
        <title>Complete and WGS of Bordetella genogroups.</title>
        <authorList>
            <person name="Spilker T."/>
            <person name="Lipuma J."/>
        </authorList>
    </citation>
    <scope>NUCLEOTIDE SEQUENCE [LARGE SCALE GENOMIC DNA]</scope>
    <source>
        <strain evidence="16">AU16122</strain>
    </source>
</reference>
<dbReference type="SUPFAM" id="SSF56935">
    <property type="entry name" value="Porins"/>
    <property type="match status" value="1"/>
</dbReference>
<comment type="similarity">
    <text evidence="2 10 11">Belongs to the TonB-dependent receptor family.</text>
</comment>
<dbReference type="NCBIfam" id="TIGR01783">
    <property type="entry name" value="TonB-siderophor"/>
    <property type="match status" value="1"/>
</dbReference>
<dbReference type="EMBL" id="NEVM01000005">
    <property type="protein sequence ID" value="OZI30974.1"/>
    <property type="molecule type" value="Genomic_DNA"/>
</dbReference>
<dbReference type="PROSITE" id="PS52016">
    <property type="entry name" value="TONB_DEPENDENT_REC_3"/>
    <property type="match status" value="1"/>
</dbReference>
<accession>A0A261S0V3</accession>
<evidence type="ECO:0000256" key="12">
    <source>
        <dbReference type="SAM" id="MobiDB-lite"/>
    </source>
</evidence>
<evidence type="ECO:0000256" key="3">
    <source>
        <dbReference type="ARBA" id="ARBA00022448"/>
    </source>
</evidence>
<dbReference type="InterPro" id="IPR036942">
    <property type="entry name" value="Beta-barrel_TonB_sf"/>
</dbReference>
<dbReference type="InterPro" id="IPR039426">
    <property type="entry name" value="TonB-dep_rcpt-like"/>
</dbReference>
<dbReference type="GO" id="GO:0015344">
    <property type="term" value="F:siderophore uptake transmembrane transporter activity"/>
    <property type="evidence" value="ECO:0007669"/>
    <property type="project" value="TreeGrafter"/>
</dbReference>
<comment type="caution">
    <text evidence="15">The sequence shown here is derived from an EMBL/GenBank/DDBJ whole genome shotgun (WGS) entry which is preliminary data.</text>
</comment>
<dbReference type="PANTHER" id="PTHR32552:SF82">
    <property type="entry name" value="FCUA PROTEIN"/>
    <property type="match status" value="1"/>
</dbReference>
<evidence type="ECO:0000256" key="7">
    <source>
        <dbReference type="ARBA" id="ARBA00023136"/>
    </source>
</evidence>
<dbReference type="Gene3D" id="2.170.130.10">
    <property type="entry name" value="TonB-dependent receptor, plug domain"/>
    <property type="match status" value="1"/>
</dbReference>
<dbReference type="CDD" id="cd01347">
    <property type="entry name" value="ligand_gated_channel"/>
    <property type="match status" value="1"/>
</dbReference>
<dbReference type="InterPro" id="IPR012910">
    <property type="entry name" value="Plug_dom"/>
</dbReference>
<keyword evidence="3 10" id="KW-0813">Transport</keyword>
<sequence>MSISGMRRARAARPSTRRRSPAGAPSTRASGKIPPLPAALRLACHAVVAGGVSMTAAQAQTTEEQFDRRNTVVMPAVSVTGEAALNELPGTYAGGQVARGARLGILGNLDVMDTPFNVTSYTSELIENQQARTLADVLANDPSVRFTTSSGHAYENFRIRGFDVNQNDLALNGMYGLLPVGHTPLEMFERVEVLKGPNALFSGMAPSGAVGGTINLVPKRAGEDPLSRVSVGYQSDSQFGTRFDLARRFGAGKSLGLRINGAFSDGDTDLDGQSKKREFLSAAFDYRAGGLTASIDTYYSKESYRGGTPAMFWMATTDIPHAPDPSVNQFPAARGELESKAIVGRAGYVFNSHVSAFAGIGVRDHDYKGFVNGSHVRSINANGDSSNSVTTAQRGYEDNVSAEAGLRFNFDTAGVRHDVVLQASRLDSDSGSASATSSFRTNIYDPVYHAMPAVPGHAPKTAENTLSSLALVDTMSFLDDKLRLTLGARHQRVETRNYGATGAVTSSYDKSALTPAVGIVIKPWGPDISLYANYVQGLSKGDSVSMPTYAFNRTFSPYKTEQKEIGVKWDAGVVTNTLSLFEITKPTLIMTNGNEPSDGGEKRMRGIEWNSFGELSRGIRVLGGATYTQGVQTKTANGAYDGNRAVGAPRWQANLGVEWDPIWVPGVTLSSRITANSSQYLDVANTQKIPGWATLDLGARYAAKLFGRNTVLRLNVDNVFDRHYYSGSFSDTTPIATLGLGRTVMASVTVDF</sequence>
<evidence type="ECO:0000313" key="15">
    <source>
        <dbReference type="EMBL" id="OZI30974.1"/>
    </source>
</evidence>
<evidence type="ECO:0000313" key="16">
    <source>
        <dbReference type="Proteomes" id="UP000216020"/>
    </source>
</evidence>
<keyword evidence="6 11" id="KW-0798">TonB box</keyword>
<evidence type="ECO:0000256" key="9">
    <source>
        <dbReference type="ARBA" id="ARBA00023237"/>
    </source>
</evidence>
<keyword evidence="7 10" id="KW-0472">Membrane</keyword>
<evidence type="ECO:0000256" key="4">
    <source>
        <dbReference type="ARBA" id="ARBA00022452"/>
    </source>
</evidence>
<dbReference type="InterPro" id="IPR010105">
    <property type="entry name" value="TonB_sidphr_rcpt"/>
</dbReference>
<gene>
    <name evidence="15" type="ORF">CAL29_23770</name>
</gene>
<keyword evidence="16" id="KW-1185">Reference proteome</keyword>
<dbReference type="Pfam" id="PF00593">
    <property type="entry name" value="TonB_dep_Rec_b-barrel"/>
    <property type="match status" value="1"/>
</dbReference>
<keyword evidence="4 10" id="KW-1134">Transmembrane beta strand</keyword>
<keyword evidence="9 10" id="KW-0998">Cell outer membrane</keyword>
<dbReference type="Gene3D" id="2.40.170.20">
    <property type="entry name" value="TonB-dependent receptor, beta-barrel domain"/>
    <property type="match status" value="1"/>
</dbReference>
<evidence type="ECO:0000256" key="8">
    <source>
        <dbReference type="ARBA" id="ARBA00023170"/>
    </source>
</evidence>
<feature type="domain" description="TonB-dependent receptor-like beta-barrel" evidence="13">
    <location>
        <begin position="316"/>
        <end position="719"/>
    </location>
</feature>
<dbReference type="PANTHER" id="PTHR32552">
    <property type="entry name" value="FERRICHROME IRON RECEPTOR-RELATED"/>
    <property type="match status" value="1"/>
</dbReference>
<dbReference type="AlphaFoldDB" id="A0A261S0V3"/>
<evidence type="ECO:0000256" key="11">
    <source>
        <dbReference type="RuleBase" id="RU003357"/>
    </source>
</evidence>
<evidence type="ECO:0000256" key="2">
    <source>
        <dbReference type="ARBA" id="ARBA00009810"/>
    </source>
</evidence>
<proteinExistence type="inferred from homology"/>
<evidence type="ECO:0000256" key="5">
    <source>
        <dbReference type="ARBA" id="ARBA00022692"/>
    </source>
</evidence>
<feature type="compositionally biased region" description="Basic residues" evidence="12">
    <location>
        <begin position="7"/>
        <end position="20"/>
    </location>
</feature>
<comment type="subcellular location">
    <subcellularLocation>
        <location evidence="1 10">Cell outer membrane</location>
        <topology evidence="1 10">Multi-pass membrane protein</topology>
    </subcellularLocation>
</comment>
<dbReference type="Proteomes" id="UP000216020">
    <property type="component" value="Unassembled WGS sequence"/>
</dbReference>
<dbReference type="GO" id="GO:0038023">
    <property type="term" value="F:signaling receptor activity"/>
    <property type="evidence" value="ECO:0007669"/>
    <property type="project" value="InterPro"/>
</dbReference>
<dbReference type="OrthoDB" id="5346107at2"/>
<feature type="domain" description="TonB-dependent receptor plug" evidence="14">
    <location>
        <begin position="111"/>
        <end position="208"/>
    </location>
</feature>
<feature type="region of interest" description="Disordered" evidence="12">
    <location>
        <begin position="1"/>
        <end position="34"/>
    </location>
</feature>
<evidence type="ECO:0000259" key="13">
    <source>
        <dbReference type="Pfam" id="PF00593"/>
    </source>
</evidence>
<keyword evidence="8 15" id="KW-0675">Receptor</keyword>
<dbReference type="InterPro" id="IPR000531">
    <property type="entry name" value="Beta-barrel_TonB"/>
</dbReference>
<evidence type="ECO:0000256" key="6">
    <source>
        <dbReference type="ARBA" id="ARBA00023077"/>
    </source>
</evidence>
<evidence type="ECO:0000256" key="10">
    <source>
        <dbReference type="PROSITE-ProRule" id="PRU01360"/>
    </source>
</evidence>
<keyword evidence="5 10" id="KW-0812">Transmembrane</keyword>
<evidence type="ECO:0000259" key="14">
    <source>
        <dbReference type="Pfam" id="PF07715"/>
    </source>
</evidence>
<dbReference type="InterPro" id="IPR037066">
    <property type="entry name" value="Plug_dom_sf"/>
</dbReference>
<dbReference type="GO" id="GO:0015891">
    <property type="term" value="P:siderophore transport"/>
    <property type="evidence" value="ECO:0007669"/>
    <property type="project" value="InterPro"/>
</dbReference>
<protein>
    <submittedName>
        <fullName evidence="15">TonB-dependent siderophore receptor</fullName>
    </submittedName>
</protein>
<evidence type="ECO:0000256" key="1">
    <source>
        <dbReference type="ARBA" id="ARBA00004571"/>
    </source>
</evidence>
<organism evidence="15 16">
    <name type="scientific">Bordetella genomosp. 10</name>
    <dbReference type="NCBI Taxonomy" id="1416804"/>
    <lineage>
        <taxon>Bacteria</taxon>
        <taxon>Pseudomonadati</taxon>
        <taxon>Pseudomonadota</taxon>
        <taxon>Betaproteobacteria</taxon>
        <taxon>Burkholderiales</taxon>
        <taxon>Alcaligenaceae</taxon>
        <taxon>Bordetella</taxon>
    </lineage>
</organism>